<dbReference type="Proteomes" id="UP000753961">
    <property type="component" value="Unassembled WGS sequence"/>
</dbReference>
<dbReference type="EMBL" id="JAHVHU010000008">
    <property type="protein sequence ID" value="MBY5958462.1"/>
    <property type="molecule type" value="Genomic_DNA"/>
</dbReference>
<gene>
    <name evidence="2" type="ORF">KUV50_09985</name>
</gene>
<proteinExistence type="predicted"/>
<accession>A0A953HMP7</accession>
<evidence type="ECO:0000313" key="2">
    <source>
        <dbReference type="EMBL" id="MBY5958462.1"/>
    </source>
</evidence>
<dbReference type="RefSeq" id="WP_222579997.1">
    <property type="nucleotide sequence ID" value="NZ_JAHVHU010000008.1"/>
</dbReference>
<protein>
    <submittedName>
        <fullName evidence="2">DUF2007 domain-containing protein</fullName>
    </submittedName>
</protein>
<sequence>MKLVHTTQDRITANIIKAELENNNIETVIMDKKDSAINSFGFLEIYVTDPEFELAKKVVHETLEEHAEE</sequence>
<dbReference type="InterPro" id="IPR018551">
    <property type="entry name" value="DUF2007"/>
</dbReference>
<feature type="domain" description="DUF2007" evidence="1">
    <location>
        <begin position="1"/>
        <end position="61"/>
    </location>
</feature>
<evidence type="ECO:0000259" key="1">
    <source>
        <dbReference type="Pfam" id="PF09413"/>
    </source>
</evidence>
<dbReference type="Gene3D" id="3.30.70.790">
    <property type="entry name" value="UreE, C-terminal domain"/>
    <property type="match status" value="1"/>
</dbReference>
<organism evidence="2 3">
    <name type="scientific">Membranihabitans marinus</name>
    <dbReference type="NCBI Taxonomy" id="1227546"/>
    <lineage>
        <taxon>Bacteria</taxon>
        <taxon>Pseudomonadati</taxon>
        <taxon>Bacteroidota</taxon>
        <taxon>Saprospiria</taxon>
        <taxon>Saprospirales</taxon>
        <taxon>Saprospiraceae</taxon>
        <taxon>Membranihabitans</taxon>
    </lineage>
</organism>
<dbReference type="SUPFAM" id="SSF54913">
    <property type="entry name" value="GlnB-like"/>
    <property type="match status" value="1"/>
</dbReference>
<name>A0A953HMP7_9BACT</name>
<dbReference type="Pfam" id="PF09413">
    <property type="entry name" value="DUF2007"/>
    <property type="match status" value="1"/>
</dbReference>
<dbReference type="InterPro" id="IPR011322">
    <property type="entry name" value="N-reg_PII-like_a/b"/>
</dbReference>
<reference evidence="2" key="1">
    <citation type="submission" date="2021-06" db="EMBL/GenBank/DDBJ databases">
        <title>44 bacteria genomes isolated from Dapeng, Shenzhen.</title>
        <authorList>
            <person name="Zheng W."/>
            <person name="Yu S."/>
            <person name="Huang Y."/>
        </authorList>
    </citation>
    <scope>NUCLEOTIDE SEQUENCE</scope>
    <source>
        <strain evidence="2">DP5N28-2</strain>
    </source>
</reference>
<comment type="caution">
    <text evidence="2">The sequence shown here is derived from an EMBL/GenBank/DDBJ whole genome shotgun (WGS) entry which is preliminary data.</text>
</comment>
<keyword evidence="3" id="KW-1185">Reference proteome</keyword>
<evidence type="ECO:0000313" key="3">
    <source>
        <dbReference type="Proteomes" id="UP000753961"/>
    </source>
</evidence>
<dbReference type="AlphaFoldDB" id="A0A953HMP7"/>